<evidence type="ECO:0000259" key="1">
    <source>
        <dbReference type="Pfam" id="PF04754"/>
    </source>
</evidence>
<evidence type="ECO:0000313" key="4">
    <source>
        <dbReference type="Proteomes" id="UP000280307"/>
    </source>
</evidence>
<dbReference type="EMBL" id="RSAS01000732">
    <property type="protein sequence ID" value="RRR68326.1"/>
    <property type="molecule type" value="Genomic_DNA"/>
</dbReference>
<organism evidence="3 4">
    <name type="scientific">Candidatus Viridilinea halotolerans</name>
    <dbReference type="NCBI Taxonomy" id="2491704"/>
    <lineage>
        <taxon>Bacteria</taxon>
        <taxon>Bacillati</taxon>
        <taxon>Chloroflexota</taxon>
        <taxon>Chloroflexia</taxon>
        <taxon>Chloroflexales</taxon>
        <taxon>Chloroflexineae</taxon>
        <taxon>Oscillochloridaceae</taxon>
        <taxon>Candidatus Viridilinea</taxon>
    </lineage>
</organism>
<reference evidence="3 4" key="1">
    <citation type="submission" date="2018-12" db="EMBL/GenBank/DDBJ databases">
        <title>Genome Sequence of Candidatus Viridilinea halotolerans isolated from saline sulfide-rich spring.</title>
        <authorList>
            <person name="Grouzdev D.S."/>
            <person name="Burganskaya E.I."/>
            <person name="Krutkina M.S."/>
            <person name="Sukhacheva M.V."/>
            <person name="Gorlenko V.M."/>
        </authorList>
    </citation>
    <scope>NUCLEOTIDE SEQUENCE [LARGE SCALE GENOMIC DNA]</scope>
    <source>
        <strain evidence="3">Chok-6</strain>
    </source>
</reference>
<dbReference type="PANTHER" id="PTHR35586">
    <property type="entry name" value="SLL1691 PROTEIN"/>
    <property type="match status" value="1"/>
</dbReference>
<accession>A0A426TTW9</accession>
<dbReference type="InterPro" id="IPR025587">
    <property type="entry name" value="DUF4351"/>
</dbReference>
<gene>
    <name evidence="3" type="ORF">EI684_17760</name>
</gene>
<dbReference type="PANTHER" id="PTHR35586:SF1">
    <property type="entry name" value="SLL1691 PROTEIN"/>
    <property type="match status" value="1"/>
</dbReference>
<name>A0A426TTW9_9CHLR</name>
<feature type="domain" description="DUF4351" evidence="2">
    <location>
        <begin position="276"/>
        <end position="333"/>
    </location>
</feature>
<feature type="domain" description="Transposase (putative) YhgA-like" evidence="1">
    <location>
        <begin position="61"/>
        <end position="107"/>
    </location>
</feature>
<dbReference type="AlphaFoldDB" id="A0A426TTW9"/>
<evidence type="ECO:0000313" key="3">
    <source>
        <dbReference type="EMBL" id="RRR68326.1"/>
    </source>
</evidence>
<proteinExistence type="predicted"/>
<evidence type="ECO:0000259" key="2">
    <source>
        <dbReference type="Pfam" id="PF14261"/>
    </source>
</evidence>
<dbReference type="Proteomes" id="UP000280307">
    <property type="component" value="Unassembled WGS sequence"/>
</dbReference>
<sequence>MSMPPVDFDGAWKYALEHCFQPFVAFFFPKTAALIDWQEPFTFCDKELEQLDPDLTTGKQRVDKLVRVRLANGQTSYIFVHIEIQAQTDEHFAERMYCYHARIFDRERLPVASLSVLGDESPSWRPDHFGYQLGETNLRLSFGAVKLLDLDLALLEASSNLIAILTLLHRDAQATRGQPEERMRRKLARFRSFLRKGHKASDLRLLYRFLDQLLRLNREMNEQVRATMRQIEQEEVGMDTFVTSIEELAAEEGEARGLAKGEALGLVKGEARGEARGIVKGQCLLALRQITRRFGPPPTEVQQRVETLSSDELLALGEALFEVASMEELVAWLKRRD</sequence>
<dbReference type="Pfam" id="PF04754">
    <property type="entry name" value="Transposase_31"/>
    <property type="match status" value="1"/>
</dbReference>
<dbReference type="InterPro" id="IPR006842">
    <property type="entry name" value="Transposase_31"/>
</dbReference>
<comment type="caution">
    <text evidence="3">The sequence shown here is derived from an EMBL/GenBank/DDBJ whole genome shotgun (WGS) entry which is preliminary data.</text>
</comment>
<protein>
    <submittedName>
        <fullName evidence="3">DUF4351 domain-containing protein</fullName>
    </submittedName>
</protein>
<dbReference type="Pfam" id="PF14261">
    <property type="entry name" value="DUF4351"/>
    <property type="match status" value="1"/>
</dbReference>